<dbReference type="Pfam" id="PF01753">
    <property type="entry name" value="zf-MYND"/>
    <property type="match status" value="1"/>
</dbReference>
<sequence length="363" mass="41695">MDEDCKKVFTNFIKGEYEQGTSELKTLSSRLKTGGRQRISFLALCHNIIISLKNKKEKEQIRQVLDRTRLIQGCLDCLEDTEHASWNLIYTVYNLFYDIWSDDEIGQTHYSSYNRLVSRKSAEVLEQQLWDDDDLDDVSADALAFVVSTIGFIYKADRKTCQDALNRDFINYALQLLIKYESEIILTRLITTLSIVFQVIPETCRDKLEKLNNEEMIMEALEVTQQLAGDDFKKKDLSTKVSIVKVTEEFMNVLDKADPDSEDEEEQEIDIESMEPQECSNCHKPDAQEICGACRKVAYCSAQCQREDWPNHKSVCKPKKRKLAPGEVENETASNIVGFLLLIIFGYIVYITRGDSPPSTEEI</sequence>
<keyword evidence="5" id="KW-1133">Transmembrane helix</keyword>
<evidence type="ECO:0000259" key="6">
    <source>
        <dbReference type="PROSITE" id="PS50865"/>
    </source>
</evidence>
<organism evidence="7 8">
    <name type="scientific">Acrasis kona</name>
    <dbReference type="NCBI Taxonomy" id="1008807"/>
    <lineage>
        <taxon>Eukaryota</taxon>
        <taxon>Discoba</taxon>
        <taxon>Heterolobosea</taxon>
        <taxon>Tetramitia</taxon>
        <taxon>Eutetramitia</taxon>
        <taxon>Acrasidae</taxon>
        <taxon>Acrasis</taxon>
    </lineage>
</organism>
<evidence type="ECO:0000256" key="1">
    <source>
        <dbReference type="ARBA" id="ARBA00022723"/>
    </source>
</evidence>
<dbReference type="PROSITE" id="PS50865">
    <property type="entry name" value="ZF_MYND_2"/>
    <property type="match status" value="1"/>
</dbReference>
<evidence type="ECO:0000313" key="8">
    <source>
        <dbReference type="Proteomes" id="UP001431209"/>
    </source>
</evidence>
<keyword evidence="8" id="KW-1185">Reference proteome</keyword>
<evidence type="ECO:0000313" key="7">
    <source>
        <dbReference type="EMBL" id="KAL0482262.1"/>
    </source>
</evidence>
<dbReference type="Gene3D" id="6.10.140.2220">
    <property type="match status" value="1"/>
</dbReference>
<keyword evidence="5" id="KW-0812">Transmembrane</keyword>
<proteinExistence type="predicted"/>
<evidence type="ECO:0000256" key="3">
    <source>
        <dbReference type="ARBA" id="ARBA00022833"/>
    </source>
</evidence>
<evidence type="ECO:0000256" key="2">
    <source>
        <dbReference type="ARBA" id="ARBA00022771"/>
    </source>
</evidence>
<dbReference type="AlphaFoldDB" id="A0AAW2YZ05"/>
<protein>
    <recommendedName>
        <fullName evidence="6">MYND-type domain-containing protein</fullName>
    </recommendedName>
</protein>
<evidence type="ECO:0000256" key="4">
    <source>
        <dbReference type="PROSITE-ProRule" id="PRU00134"/>
    </source>
</evidence>
<feature type="domain" description="MYND-type" evidence="6">
    <location>
        <begin position="279"/>
        <end position="316"/>
    </location>
</feature>
<dbReference type="GO" id="GO:0008270">
    <property type="term" value="F:zinc ion binding"/>
    <property type="evidence" value="ECO:0007669"/>
    <property type="project" value="UniProtKB-KW"/>
</dbReference>
<evidence type="ECO:0000256" key="5">
    <source>
        <dbReference type="SAM" id="Phobius"/>
    </source>
</evidence>
<comment type="caution">
    <text evidence="7">The sequence shown here is derived from an EMBL/GenBank/DDBJ whole genome shotgun (WGS) entry which is preliminary data.</text>
</comment>
<keyword evidence="5" id="KW-0472">Membrane</keyword>
<keyword evidence="2 4" id="KW-0863">Zinc-finger</keyword>
<name>A0AAW2YZ05_9EUKA</name>
<reference evidence="7 8" key="1">
    <citation type="submission" date="2024-03" db="EMBL/GenBank/DDBJ databases">
        <title>The Acrasis kona genome and developmental transcriptomes reveal deep origins of eukaryotic multicellular pathways.</title>
        <authorList>
            <person name="Sheikh S."/>
            <person name="Fu C.-J."/>
            <person name="Brown M.W."/>
            <person name="Baldauf S.L."/>
        </authorList>
    </citation>
    <scope>NUCLEOTIDE SEQUENCE [LARGE SCALE GENOMIC DNA]</scope>
    <source>
        <strain evidence="7 8">ATCC MYA-3509</strain>
    </source>
</reference>
<keyword evidence="3" id="KW-0862">Zinc</keyword>
<dbReference type="Proteomes" id="UP001431209">
    <property type="component" value="Unassembled WGS sequence"/>
</dbReference>
<accession>A0AAW2YZ05</accession>
<dbReference type="InterPro" id="IPR002893">
    <property type="entry name" value="Znf_MYND"/>
</dbReference>
<dbReference type="EMBL" id="JAOPGA020000836">
    <property type="protein sequence ID" value="KAL0482262.1"/>
    <property type="molecule type" value="Genomic_DNA"/>
</dbReference>
<dbReference type="PROSITE" id="PS01360">
    <property type="entry name" value="ZF_MYND_1"/>
    <property type="match status" value="1"/>
</dbReference>
<feature type="transmembrane region" description="Helical" evidence="5">
    <location>
        <begin position="332"/>
        <end position="350"/>
    </location>
</feature>
<gene>
    <name evidence="7" type="ORF">AKO1_011148</name>
</gene>
<keyword evidence="1" id="KW-0479">Metal-binding</keyword>
<dbReference type="SUPFAM" id="SSF144232">
    <property type="entry name" value="HIT/MYND zinc finger-like"/>
    <property type="match status" value="1"/>
</dbReference>